<dbReference type="GO" id="GO:0016491">
    <property type="term" value="F:oxidoreductase activity"/>
    <property type="evidence" value="ECO:0007669"/>
    <property type="project" value="InterPro"/>
</dbReference>
<dbReference type="PANTHER" id="PTHR30543:SF21">
    <property type="entry name" value="NAD(P)H-DEPENDENT FMN REDUCTASE LOT6"/>
    <property type="match status" value="1"/>
</dbReference>
<dbReference type="InterPro" id="IPR005025">
    <property type="entry name" value="FMN_Rdtase-like_dom"/>
</dbReference>
<dbReference type="SUPFAM" id="SSF52218">
    <property type="entry name" value="Flavoproteins"/>
    <property type="match status" value="1"/>
</dbReference>
<dbReference type="Pfam" id="PF03358">
    <property type="entry name" value="FMN_red"/>
    <property type="match status" value="1"/>
</dbReference>
<dbReference type="Proteomes" id="UP000321638">
    <property type="component" value="Unassembled WGS sequence"/>
</dbReference>
<accession>A0A5C8PWR7</accession>
<comment type="caution">
    <text evidence="2">The sequence shown here is derived from an EMBL/GenBank/DDBJ whole genome shotgun (WGS) entry which is preliminary data.</text>
</comment>
<dbReference type="PANTHER" id="PTHR30543">
    <property type="entry name" value="CHROMATE REDUCTASE"/>
    <property type="match status" value="1"/>
</dbReference>
<keyword evidence="3" id="KW-1185">Reference proteome</keyword>
<dbReference type="Gene3D" id="3.40.50.360">
    <property type="match status" value="1"/>
</dbReference>
<dbReference type="GO" id="GO:0010181">
    <property type="term" value="F:FMN binding"/>
    <property type="evidence" value="ECO:0007669"/>
    <property type="project" value="TreeGrafter"/>
</dbReference>
<protein>
    <submittedName>
        <fullName evidence="2">NAD(P)H-dependent oxidoreductase</fullName>
    </submittedName>
</protein>
<gene>
    <name evidence="2" type="ORF">FHP25_00960</name>
</gene>
<reference evidence="2 3" key="1">
    <citation type="submission" date="2019-06" db="EMBL/GenBank/DDBJ databases">
        <title>New taxonomy in bacterial strain CC-CFT640, isolated from vineyard.</title>
        <authorList>
            <person name="Lin S.-Y."/>
            <person name="Tsai C.-F."/>
            <person name="Young C.-C."/>
        </authorList>
    </citation>
    <scope>NUCLEOTIDE SEQUENCE [LARGE SCALE GENOMIC DNA]</scope>
    <source>
        <strain evidence="2 3">CC-CFT640</strain>
    </source>
</reference>
<dbReference type="GO" id="GO:0005829">
    <property type="term" value="C:cytosol"/>
    <property type="evidence" value="ECO:0007669"/>
    <property type="project" value="TreeGrafter"/>
</dbReference>
<dbReference type="RefSeq" id="WP_147845005.1">
    <property type="nucleotide sequence ID" value="NZ_VDUZ01000001.1"/>
</dbReference>
<dbReference type="InterPro" id="IPR050712">
    <property type="entry name" value="NAD(P)H-dep_reductase"/>
</dbReference>
<dbReference type="OrthoDB" id="9812295at2"/>
<sequence>MSQGPITVAGLCGSLRKASFNRMALAVFTQNLPQGVTVAPVEIGAFPLYNQEIMEAGVPAAVAQARDTILAADAVVIATPEYNYSTSGVLKNAIDWLSRTTPQPFAAKPLALLGASMGMLGTARAQYHIRQIMVFLDGRPINKPEVMIGAAHTKFGPDGTLKDEMAVKLITDLGAALVREIHRHRAAAAAG</sequence>
<dbReference type="AlphaFoldDB" id="A0A5C8PWR7"/>
<feature type="domain" description="NADPH-dependent FMN reductase-like" evidence="1">
    <location>
        <begin position="7"/>
        <end position="152"/>
    </location>
</feature>
<dbReference type="InterPro" id="IPR029039">
    <property type="entry name" value="Flavoprotein-like_sf"/>
</dbReference>
<evidence type="ECO:0000313" key="3">
    <source>
        <dbReference type="Proteomes" id="UP000321638"/>
    </source>
</evidence>
<organism evidence="2 3">
    <name type="scientific">Vineibacter terrae</name>
    <dbReference type="NCBI Taxonomy" id="2586908"/>
    <lineage>
        <taxon>Bacteria</taxon>
        <taxon>Pseudomonadati</taxon>
        <taxon>Pseudomonadota</taxon>
        <taxon>Alphaproteobacteria</taxon>
        <taxon>Hyphomicrobiales</taxon>
        <taxon>Vineibacter</taxon>
    </lineage>
</organism>
<dbReference type="EMBL" id="VDUZ01000001">
    <property type="protein sequence ID" value="TXL82299.1"/>
    <property type="molecule type" value="Genomic_DNA"/>
</dbReference>
<proteinExistence type="predicted"/>
<evidence type="ECO:0000259" key="1">
    <source>
        <dbReference type="Pfam" id="PF03358"/>
    </source>
</evidence>
<evidence type="ECO:0000313" key="2">
    <source>
        <dbReference type="EMBL" id="TXL82299.1"/>
    </source>
</evidence>
<name>A0A5C8PWR7_9HYPH</name>